<dbReference type="GO" id="GO:0005524">
    <property type="term" value="F:ATP binding"/>
    <property type="evidence" value="ECO:0007669"/>
    <property type="project" value="UniProtKB-KW"/>
</dbReference>
<dbReference type="InterPro" id="IPR036890">
    <property type="entry name" value="HATPase_C_sf"/>
</dbReference>
<dbReference type="PRINTS" id="PR00775">
    <property type="entry name" value="HEATSHOCK90"/>
</dbReference>
<organism evidence="6 7">
    <name type="scientific">Domibacillus iocasae</name>
    <dbReference type="NCBI Taxonomy" id="1714016"/>
    <lineage>
        <taxon>Bacteria</taxon>
        <taxon>Bacillati</taxon>
        <taxon>Bacillota</taxon>
        <taxon>Bacilli</taxon>
        <taxon>Bacillales</taxon>
        <taxon>Bacillaceae</taxon>
        <taxon>Domibacillus</taxon>
    </lineage>
</organism>
<dbReference type="EMBL" id="MAMP01000012">
    <property type="protein sequence ID" value="OES45845.1"/>
    <property type="molecule type" value="Genomic_DNA"/>
</dbReference>
<dbReference type="STRING" id="1714016.BA724_03315"/>
<evidence type="ECO:0000256" key="1">
    <source>
        <dbReference type="ARBA" id="ARBA00008239"/>
    </source>
</evidence>
<keyword evidence="2" id="KW-0547">Nucleotide-binding</keyword>
<dbReference type="Proteomes" id="UP000095658">
    <property type="component" value="Unassembled WGS sequence"/>
</dbReference>
<dbReference type="CDD" id="cd00077">
    <property type="entry name" value="HDc"/>
    <property type="match status" value="1"/>
</dbReference>
<dbReference type="Pfam" id="PF24391">
    <property type="entry name" value="HD-CE"/>
    <property type="match status" value="1"/>
</dbReference>
<accession>A0A1E7DS59</accession>
<dbReference type="Pfam" id="PF13589">
    <property type="entry name" value="HATPase_c_3"/>
    <property type="match status" value="1"/>
</dbReference>
<gene>
    <name evidence="6" type="ORF">BA724_03315</name>
</gene>
<dbReference type="PANTHER" id="PTHR11528">
    <property type="entry name" value="HEAT SHOCK PROTEIN 90 FAMILY MEMBER"/>
    <property type="match status" value="1"/>
</dbReference>
<dbReference type="InterPro" id="IPR001404">
    <property type="entry name" value="Hsp90_fam"/>
</dbReference>
<evidence type="ECO:0000256" key="4">
    <source>
        <dbReference type="ARBA" id="ARBA00023186"/>
    </source>
</evidence>
<dbReference type="SUPFAM" id="SSF55874">
    <property type="entry name" value="ATPase domain of HSP90 chaperone/DNA topoisomerase II/histidine kinase"/>
    <property type="match status" value="1"/>
</dbReference>
<protein>
    <recommendedName>
        <fullName evidence="5">HD-CE domain-containing protein</fullName>
    </recommendedName>
</protein>
<evidence type="ECO:0000313" key="7">
    <source>
        <dbReference type="Proteomes" id="UP000095658"/>
    </source>
</evidence>
<dbReference type="RefSeq" id="WP_069937842.1">
    <property type="nucleotide sequence ID" value="NZ_MAMP01000012.1"/>
</dbReference>
<name>A0A1E7DS59_9BACI</name>
<keyword evidence="3" id="KW-0067">ATP-binding</keyword>
<dbReference type="GO" id="GO:0140662">
    <property type="term" value="F:ATP-dependent protein folding chaperone"/>
    <property type="evidence" value="ECO:0007669"/>
    <property type="project" value="InterPro"/>
</dbReference>
<feature type="domain" description="HD-CE" evidence="5">
    <location>
        <begin position="55"/>
        <end position="296"/>
    </location>
</feature>
<comment type="caution">
    <text evidence="6">The sequence shown here is derived from an EMBL/GenBank/DDBJ whole genome shotgun (WGS) entry which is preliminary data.</text>
</comment>
<dbReference type="Gene3D" id="3.30.565.10">
    <property type="entry name" value="Histidine kinase-like ATPase, C-terminal domain"/>
    <property type="match status" value="1"/>
</dbReference>
<reference evidence="6 7" key="1">
    <citation type="submission" date="2016-06" db="EMBL/GenBank/DDBJ databases">
        <title>Domibacillus iocasae genome sequencing.</title>
        <authorList>
            <person name="Verma A."/>
            <person name="Pal Y."/>
            <person name="Ojha A.K."/>
            <person name="Krishnamurthi S."/>
        </authorList>
    </citation>
    <scope>NUCLEOTIDE SEQUENCE [LARGE SCALE GENOMIC DNA]</scope>
    <source>
        <strain evidence="6 7">DSM 29979</strain>
    </source>
</reference>
<dbReference type="AlphaFoldDB" id="A0A1E7DS59"/>
<evidence type="ECO:0000259" key="5">
    <source>
        <dbReference type="Pfam" id="PF24391"/>
    </source>
</evidence>
<comment type="similarity">
    <text evidence="1">Belongs to the heat shock protein 90 family.</text>
</comment>
<dbReference type="SUPFAM" id="SSF109604">
    <property type="entry name" value="HD-domain/PDEase-like"/>
    <property type="match status" value="1"/>
</dbReference>
<dbReference type="GO" id="GO:0051082">
    <property type="term" value="F:unfolded protein binding"/>
    <property type="evidence" value="ECO:0007669"/>
    <property type="project" value="InterPro"/>
</dbReference>
<evidence type="ECO:0000256" key="3">
    <source>
        <dbReference type="ARBA" id="ARBA00022840"/>
    </source>
</evidence>
<dbReference type="OrthoDB" id="9802640at2"/>
<proteinExistence type="inferred from homology"/>
<evidence type="ECO:0000313" key="6">
    <source>
        <dbReference type="EMBL" id="OES45845.1"/>
    </source>
</evidence>
<evidence type="ECO:0000256" key="2">
    <source>
        <dbReference type="ARBA" id="ARBA00022741"/>
    </source>
</evidence>
<dbReference type="GO" id="GO:0016887">
    <property type="term" value="F:ATP hydrolysis activity"/>
    <property type="evidence" value="ECO:0007669"/>
    <property type="project" value="InterPro"/>
</dbReference>
<keyword evidence="7" id="KW-1185">Reference proteome</keyword>
<dbReference type="InterPro" id="IPR020575">
    <property type="entry name" value="Hsp90_N"/>
</dbReference>
<sequence length="867" mass="100966">MSSEIGVAKDNQSKFELNPPALFRYLEKKNSEFVGTVKMIASRAEQHLSMIPNIFPGYTLHDINHSIRIIDYMYKLIDDVEKLTDLEITVLICSALLHDTGMYCSTDEIQEIKKNNYSYSEINFEALLQRHQGDEDAALQHFIRENHARRSAVLVKSLFNDQLFIPSQSTTNFVESVALICESHNESVEWVTRNLPKYEEKGRYSFNPQYCALLLRLGDILDFDSQRTPAELYRIISPKGFSKEEWEKHFIIDNRDKIKFNDERTQKKIYLMGSCADVGIHRKVLDYIHWINKEINSANIITDTFDNKYRLNLKYPVENNIRSNGFSFSDLQLNIEYSAVSKLLIGENLYNNKKHGLRELIQNSIDACNMRKSLDDTTRKFGEDEYKPVIKIIMDEDENMVTVEDNGVGMSIDTIRNYFLRIGKSYYSSDDYLLKGLNYTPIGNFGIGFLACFMLSDNVEVETRYFKNKEKYKILLTKDSEFVCLDENENVSFNGTKISLDYKSFMEIFNNSFSELCNFIKEYFVTNNTRLEIIDRKREQRETIENVFLKSSENNHLNISDYLQHTEGFIEVENNSLVIQDDMNSLFGDKCMYFDGENIYQINTAEIDMDKIYNPVLNKISYLEVSLLTDEYLEQIAKENRLKLLKPFDDSTKKIIILLGIDVSKELKMTSYFTDGHKILSLAEEVLDRNLSDAGLIFNDIPPLLKKQILELDIEEIYKKIVVRKGEIRLHADCKARKLLLIDEFSSRNHLFHEVPEIEDRAETLYLRNVLVDNWALETHKKSSNIHIGEIKVNVINKIIEPTLTRSDLRKESKKILSDALAMLPLINFMQNNDLSKVEENLIKSFIQSEYPNGQFLLLESIKEKYL</sequence>
<keyword evidence="4" id="KW-0143">Chaperone</keyword>
<dbReference type="InterPro" id="IPR003607">
    <property type="entry name" value="HD/PDEase_dom"/>
</dbReference>
<dbReference type="Gene3D" id="1.10.3210.10">
    <property type="entry name" value="Hypothetical protein af1432"/>
    <property type="match status" value="1"/>
</dbReference>
<dbReference type="InterPro" id="IPR056471">
    <property type="entry name" value="HD-CE"/>
</dbReference>